<accession>A0A6J4NEU3</accession>
<feature type="compositionally biased region" description="Basic residues" evidence="1">
    <location>
        <begin position="13"/>
        <end position="23"/>
    </location>
</feature>
<evidence type="ECO:0000313" key="2">
    <source>
        <dbReference type="EMBL" id="CAA9385482.1"/>
    </source>
</evidence>
<feature type="region of interest" description="Disordered" evidence="1">
    <location>
        <begin position="1"/>
        <end position="39"/>
    </location>
</feature>
<name>A0A6J4NEU3_9PSEU</name>
<organism evidence="2">
    <name type="scientific">uncultured Pseudonocardia sp</name>
    <dbReference type="NCBI Taxonomy" id="211455"/>
    <lineage>
        <taxon>Bacteria</taxon>
        <taxon>Bacillati</taxon>
        <taxon>Actinomycetota</taxon>
        <taxon>Actinomycetes</taxon>
        <taxon>Pseudonocardiales</taxon>
        <taxon>Pseudonocardiaceae</taxon>
        <taxon>Pseudonocardia</taxon>
        <taxon>environmental samples</taxon>
    </lineage>
</organism>
<feature type="non-terminal residue" evidence="2">
    <location>
        <position position="1"/>
    </location>
</feature>
<sequence>DRVQDQQLLLPRQLRRGRRRARPGRPGPGQQGPRGWHARVLGRRVALLPRRGQVRSAPVRL</sequence>
<proteinExistence type="predicted"/>
<feature type="non-terminal residue" evidence="2">
    <location>
        <position position="61"/>
    </location>
</feature>
<protein>
    <submittedName>
        <fullName evidence="2">Uncharacterized protein</fullName>
    </submittedName>
</protein>
<reference evidence="2" key="1">
    <citation type="submission" date="2020-02" db="EMBL/GenBank/DDBJ databases">
        <authorList>
            <person name="Meier V. D."/>
        </authorList>
    </citation>
    <scope>NUCLEOTIDE SEQUENCE</scope>
    <source>
        <strain evidence="2">AVDCRST_MAG66</strain>
    </source>
</reference>
<feature type="compositionally biased region" description="Low complexity" evidence="1">
    <location>
        <begin position="1"/>
        <end position="12"/>
    </location>
</feature>
<gene>
    <name evidence="2" type="ORF">AVDCRST_MAG66-592</name>
</gene>
<evidence type="ECO:0000256" key="1">
    <source>
        <dbReference type="SAM" id="MobiDB-lite"/>
    </source>
</evidence>
<dbReference type="EMBL" id="CADCUS010000082">
    <property type="protein sequence ID" value="CAA9385482.1"/>
    <property type="molecule type" value="Genomic_DNA"/>
</dbReference>
<dbReference type="AlphaFoldDB" id="A0A6J4NEU3"/>